<name>A0ABP1RVC1_9HEXA</name>
<feature type="signal peptide" evidence="1">
    <location>
        <begin position="1"/>
        <end position="24"/>
    </location>
</feature>
<keyword evidence="3" id="KW-1185">Reference proteome</keyword>
<dbReference type="Proteomes" id="UP001642540">
    <property type="component" value="Unassembled WGS sequence"/>
</dbReference>
<keyword evidence="1" id="KW-0732">Signal</keyword>
<organism evidence="2 3">
    <name type="scientific">Orchesella dallaii</name>
    <dbReference type="NCBI Taxonomy" id="48710"/>
    <lineage>
        <taxon>Eukaryota</taxon>
        <taxon>Metazoa</taxon>
        <taxon>Ecdysozoa</taxon>
        <taxon>Arthropoda</taxon>
        <taxon>Hexapoda</taxon>
        <taxon>Collembola</taxon>
        <taxon>Entomobryomorpha</taxon>
        <taxon>Entomobryoidea</taxon>
        <taxon>Orchesellidae</taxon>
        <taxon>Orchesellinae</taxon>
        <taxon>Orchesella</taxon>
    </lineage>
</organism>
<protein>
    <submittedName>
        <fullName evidence="2">Uncharacterized protein</fullName>
    </submittedName>
</protein>
<gene>
    <name evidence="2" type="ORF">ODALV1_LOCUS26613</name>
</gene>
<evidence type="ECO:0000313" key="2">
    <source>
        <dbReference type="EMBL" id="CAL8136790.1"/>
    </source>
</evidence>
<comment type="caution">
    <text evidence="2">The sequence shown here is derived from an EMBL/GenBank/DDBJ whole genome shotgun (WGS) entry which is preliminary data.</text>
</comment>
<evidence type="ECO:0000313" key="3">
    <source>
        <dbReference type="Proteomes" id="UP001642540"/>
    </source>
</evidence>
<sequence>MRCGRGRILIFLCQALYLVGKIQAQGLDDAVDGATDTVDDTSSAGCDSVDTATDAVDDADGGSRIPFSMLNGNNIEEILLGDRLSIIELYYYEKGENWTTDLFLPRNYVENQFQACNTNKSGLYKEKLITAIKKVLQFYSSHEDVALKEPGDLIGLSILKGVEDKHGMQFKRAHNVSTWLTGTCSQVTTKRKEFCTKLTQIWKQREGNHWKSKDVINSIRNSSVAAVGHEMEYNVRTLNAHCQHALLTRCQVPHVCERTLYDPTPRAQYYLAKQVLQRIFTEQVR</sequence>
<reference evidence="2 3" key="1">
    <citation type="submission" date="2024-08" db="EMBL/GenBank/DDBJ databases">
        <authorList>
            <person name="Cucini C."/>
            <person name="Frati F."/>
        </authorList>
    </citation>
    <scope>NUCLEOTIDE SEQUENCE [LARGE SCALE GENOMIC DNA]</scope>
</reference>
<dbReference type="EMBL" id="CAXLJM020000112">
    <property type="protein sequence ID" value="CAL8136790.1"/>
    <property type="molecule type" value="Genomic_DNA"/>
</dbReference>
<feature type="chain" id="PRO_5045548419" evidence="1">
    <location>
        <begin position="25"/>
        <end position="285"/>
    </location>
</feature>
<accession>A0ABP1RVC1</accession>
<evidence type="ECO:0000256" key="1">
    <source>
        <dbReference type="SAM" id="SignalP"/>
    </source>
</evidence>
<proteinExistence type="predicted"/>